<dbReference type="KEGG" id="ptm:GSPATT00026491001"/>
<accession>A0EFS7</accession>
<dbReference type="InterPro" id="IPR043136">
    <property type="entry name" value="B30.2/SPRY_sf"/>
</dbReference>
<dbReference type="GeneID" id="5047326"/>
<evidence type="ECO:0000313" key="2">
    <source>
        <dbReference type="Proteomes" id="UP000000600"/>
    </source>
</evidence>
<dbReference type="InParanoid" id="A0EFS7"/>
<dbReference type="EMBL" id="CT868676">
    <property type="protein sequence ID" value="CAK94168.1"/>
    <property type="molecule type" value="Genomic_DNA"/>
</dbReference>
<dbReference type="OMA" id="WENSQHG"/>
<dbReference type="OrthoDB" id="305290at2759"/>
<reference evidence="1 2" key="1">
    <citation type="journal article" date="2006" name="Nature">
        <title>Global trends of whole-genome duplications revealed by the ciliate Paramecium tetraurelia.</title>
        <authorList>
            <consortium name="Genoscope"/>
            <person name="Aury J.-M."/>
            <person name="Jaillon O."/>
            <person name="Duret L."/>
            <person name="Noel B."/>
            <person name="Jubin C."/>
            <person name="Porcel B.M."/>
            <person name="Segurens B."/>
            <person name="Daubin V."/>
            <person name="Anthouard V."/>
            <person name="Aiach N."/>
            <person name="Arnaiz O."/>
            <person name="Billaut A."/>
            <person name="Beisson J."/>
            <person name="Blanc I."/>
            <person name="Bouhouche K."/>
            <person name="Camara F."/>
            <person name="Duharcourt S."/>
            <person name="Guigo R."/>
            <person name="Gogendeau D."/>
            <person name="Katinka M."/>
            <person name="Keller A.-M."/>
            <person name="Kissmehl R."/>
            <person name="Klotz C."/>
            <person name="Koll F."/>
            <person name="Le Moue A."/>
            <person name="Lepere C."/>
            <person name="Malinsky S."/>
            <person name="Nowacki M."/>
            <person name="Nowak J.K."/>
            <person name="Plattner H."/>
            <person name="Poulain J."/>
            <person name="Ruiz F."/>
            <person name="Serrano V."/>
            <person name="Zagulski M."/>
            <person name="Dessen P."/>
            <person name="Betermier M."/>
            <person name="Weissenbach J."/>
            <person name="Scarpelli C."/>
            <person name="Schachter V."/>
            <person name="Sperling L."/>
            <person name="Meyer E."/>
            <person name="Cohen J."/>
            <person name="Wincker P."/>
        </authorList>
    </citation>
    <scope>NUCLEOTIDE SEQUENCE [LARGE SCALE GENOMIC DNA]</scope>
    <source>
        <strain evidence="1 2">Stock d4-2</strain>
    </source>
</reference>
<evidence type="ECO:0008006" key="3">
    <source>
        <dbReference type="Google" id="ProtNLM"/>
    </source>
</evidence>
<dbReference type="RefSeq" id="XP_001461541.1">
    <property type="nucleotide sequence ID" value="XM_001461504.1"/>
</dbReference>
<dbReference type="Gene3D" id="2.60.120.920">
    <property type="match status" value="1"/>
</dbReference>
<gene>
    <name evidence="1" type="ORF">GSPATT00026491001</name>
</gene>
<evidence type="ECO:0000313" key="1">
    <source>
        <dbReference type="EMBL" id="CAK94168.1"/>
    </source>
</evidence>
<proteinExistence type="predicted"/>
<sequence>MSQYCIYEDHNEGTIIGVCTKLNCKYMGASCSTCLQSFHNKHFQEFFLDFKGLLQNWQQKIKTYCKLKSLQQQFNRLNIDLDDMIVRFNIEVQEQNFEHYTLQELKALTQKLAYLGLIEQYINPLEDLIQRMHAQIKSVKDLSLIQLRFSNELKSDNIVLNIQGSIASTSDEHLGLVLCETGVNKDSQVQEFTFKILKMDWMAIGIGHKDHIQCNKKKFDIWENSQHGCYLIDSIGKVFSPGDNNNKKNNFSLKINDIITVKVDKTNKNVLWTDQNKQQLSVKFVEQSQIMEFDVSQCICPVVCLRKSEVQVICQS</sequence>
<keyword evidence="2" id="KW-1185">Reference proteome</keyword>
<organism evidence="1 2">
    <name type="scientific">Paramecium tetraurelia</name>
    <dbReference type="NCBI Taxonomy" id="5888"/>
    <lineage>
        <taxon>Eukaryota</taxon>
        <taxon>Sar</taxon>
        <taxon>Alveolata</taxon>
        <taxon>Ciliophora</taxon>
        <taxon>Intramacronucleata</taxon>
        <taxon>Oligohymenophorea</taxon>
        <taxon>Peniculida</taxon>
        <taxon>Parameciidae</taxon>
        <taxon>Paramecium</taxon>
    </lineage>
</organism>
<dbReference type="AlphaFoldDB" id="A0EFS7"/>
<dbReference type="Proteomes" id="UP000000600">
    <property type="component" value="Unassembled WGS sequence"/>
</dbReference>
<protein>
    <recommendedName>
        <fullName evidence="3">SPRY domain-containing protein</fullName>
    </recommendedName>
</protein>
<name>A0EFS7_PARTE</name>
<dbReference type="HOGENOM" id="CLU_067957_0_0_1"/>